<dbReference type="Proteomes" id="UP000325577">
    <property type="component" value="Linkage Group LG7"/>
</dbReference>
<protein>
    <submittedName>
        <fullName evidence="2">Uncharacterized protein</fullName>
    </submittedName>
</protein>
<evidence type="ECO:0000313" key="3">
    <source>
        <dbReference type="Proteomes" id="UP000325577"/>
    </source>
</evidence>
<accession>A0A5J4ZJP2</accession>
<evidence type="ECO:0000313" key="2">
    <source>
        <dbReference type="EMBL" id="KAA8517748.1"/>
    </source>
</evidence>
<dbReference type="EMBL" id="CM018050">
    <property type="protein sequence ID" value="KAA8517748.1"/>
    <property type="molecule type" value="Genomic_DNA"/>
</dbReference>
<dbReference type="AlphaFoldDB" id="A0A5J4ZJP2"/>
<feature type="compositionally biased region" description="Polar residues" evidence="1">
    <location>
        <begin position="127"/>
        <end position="138"/>
    </location>
</feature>
<sequence>MPPKASGRGEGRAVESESPFPTYSEEQVGESIEGENDPPLPPHIEQQGERVEFVDPPAPLKMPPQGVQRVQLDEAELARAMLEFLHHYQADAWCGTIGSSVPAYSTQSSKPSIGSSSSSVSRPPITHQGTSRQNIVPS</sequence>
<proteinExistence type="predicted"/>
<feature type="region of interest" description="Disordered" evidence="1">
    <location>
        <begin position="1"/>
        <end position="64"/>
    </location>
</feature>
<organism evidence="2 3">
    <name type="scientific">Nyssa sinensis</name>
    <dbReference type="NCBI Taxonomy" id="561372"/>
    <lineage>
        <taxon>Eukaryota</taxon>
        <taxon>Viridiplantae</taxon>
        <taxon>Streptophyta</taxon>
        <taxon>Embryophyta</taxon>
        <taxon>Tracheophyta</taxon>
        <taxon>Spermatophyta</taxon>
        <taxon>Magnoliopsida</taxon>
        <taxon>eudicotyledons</taxon>
        <taxon>Gunneridae</taxon>
        <taxon>Pentapetalae</taxon>
        <taxon>asterids</taxon>
        <taxon>Cornales</taxon>
        <taxon>Nyssaceae</taxon>
        <taxon>Nyssa</taxon>
    </lineage>
</organism>
<evidence type="ECO:0000256" key="1">
    <source>
        <dbReference type="SAM" id="MobiDB-lite"/>
    </source>
</evidence>
<keyword evidence="3" id="KW-1185">Reference proteome</keyword>
<reference evidence="2 3" key="1">
    <citation type="submission" date="2019-09" db="EMBL/GenBank/DDBJ databases">
        <title>A chromosome-level genome assembly of the Chinese tupelo Nyssa sinensis.</title>
        <authorList>
            <person name="Yang X."/>
            <person name="Kang M."/>
            <person name="Yang Y."/>
            <person name="Xiong H."/>
            <person name="Wang M."/>
            <person name="Zhang Z."/>
            <person name="Wang Z."/>
            <person name="Wu H."/>
            <person name="Ma T."/>
            <person name="Liu J."/>
            <person name="Xi Z."/>
        </authorList>
    </citation>
    <scope>NUCLEOTIDE SEQUENCE [LARGE SCALE GENOMIC DNA]</scope>
    <source>
        <strain evidence="2">J267</strain>
        <tissue evidence="2">Leaf</tissue>
    </source>
</reference>
<feature type="compositionally biased region" description="Low complexity" evidence="1">
    <location>
        <begin position="105"/>
        <end position="121"/>
    </location>
</feature>
<gene>
    <name evidence="2" type="ORF">F0562_015193</name>
</gene>
<name>A0A5J4ZJP2_9ASTE</name>
<feature type="region of interest" description="Disordered" evidence="1">
    <location>
        <begin position="99"/>
        <end position="138"/>
    </location>
</feature>